<feature type="transmembrane region" description="Helical" evidence="1">
    <location>
        <begin position="91"/>
        <end position="113"/>
    </location>
</feature>
<dbReference type="OrthoDB" id="7157734at2"/>
<dbReference type="InterPro" id="IPR017516">
    <property type="entry name" value="AbrB_dup"/>
</dbReference>
<gene>
    <name evidence="2" type="ORF">GQR91_14060</name>
    <name evidence="3" type="ORF">SAMN05216557_1109</name>
</gene>
<keyword evidence="1" id="KW-0472">Membrane</keyword>
<reference evidence="3 4" key="1">
    <citation type="submission" date="2016-10" db="EMBL/GenBank/DDBJ databases">
        <authorList>
            <person name="Varghese N."/>
            <person name="Submissions S."/>
        </authorList>
    </citation>
    <scope>NUCLEOTIDE SEQUENCE [LARGE SCALE GENOMIC DNA]</scope>
    <source>
        <strain evidence="3 4">S7-754</strain>
    </source>
</reference>
<dbReference type="Proteomes" id="UP000436801">
    <property type="component" value="Unassembled WGS sequence"/>
</dbReference>
<evidence type="ECO:0000313" key="5">
    <source>
        <dbReference type="Proteomes" id="UP000436801"/>
    </source>
</evidence>
<evidence type="ECO:0000256" key="1">
    <source>
        <dbReference type="SAM" id="Phobius"/>
    </source>
</evidence>
<keyword evidence="4" id="KW-1185">Reference proteome</keyword>
<dbReference type="Proteomes" id="UP000323502">
    <property type="component" value="Unassembled WGS sequence"/>
</dbReference>
<feature type="transmembrane region" description="Helical" evidence="1">
    <location>
        <begin position="67"/>
        <end position="85"/>
    </location>
</feature>
<reference evidence="2 5" key="2">
    <citation type="submission" date="2019-12" db="EMBL/GenBank/DDBJ databases">
        <authorList>
            <person name="Zheng J."/>
        </authorList>
    </citation>
    <scope>NUCLEOTIDE SEQUENCE [LARGE SCALE GENOMIC DNA]</scope>
    <source>
        <strain evidence="2 5">DSM 27347</strain>
    </source>
</reference>
<dbReference type="GO" id="GO:0016020">
    <property type="term" value="C:membrane"/>
    <property type="evidence" value="ECO:0007669"/>
    <property type="project" value="InterPro"/>
</dbReference>
<proteinExistence type="predicted"/>
<evidence type="ECO:0000313" key="2">
    <source>
        <dbReference type="EMBL" id="MWC44753.1"/>
    </source>
</evidence>
<organism evidence="3 4">
    <name type="scientific">Sphingomonas carotinifaciens</name>
    <dbReference type="NCBI Taxonomy" id="1166323"/>
    <lineage>
        <taxon>Bacteria</taxon>
        <taxon>Pseudomonadati</taxon>
        <taxon>Pseudomonadota</taxon>
        <taxon>Alphaproteobacteria</taxon>
        <taxon>Sphingomonadales</taxon>
        <taxon>Sphingomonadaceae</taxon>
        <taxon>Sphingomonas</taxon>
    </lineage>
</organism>
<dbReference type="NCBIfam" id="TIGR03082">
    <property type="entry name" value="Gneg_AbrB_dup"/>
    <property type="match status" value="2"/>
</dbReference>
<dbReference type="EMBL" id="FNBI01000010">
    <property type="protein sequence ID" value="SDG04665.1"/>
    <property type="molecule type" value="Genomic_DNA"/>
</dbReference>
<feature type="transmembrane region" description="Helical" evidence="1">
    <location>
        <begin position="40"/>
        <end position="60"/>
    </location>
</feature>
<dbReference type="PIRSF" id="PIRSF038991">
    <property type="entry name" value="Protein_AbrB"/>
    <property type="match status" value="1"/>
</dbReference>
<feature type="transmembrane region" description="Helical" evidence="1">
    <location>
        <begin position="242"/>
        <end position="262"/>
    </location>
</feature>
<feature type="transmembrane region" description="Helical" evidence="1">
    <location>
        <begin position="12"/>
        <end position="34"/>
    </location>
</feature>
<keyword evidence="1" id="KW-1133">Transmembrane helix</keyword>
<evidence type="ECO:0000313" key="3">
    <source>
        <dbReference type="EMBL" id="SDG04665.1"/>
    </source>
</evidence>
<protein>
    <submittedName>
        <fullName evidence="2">AbrB family transcriptional regulator</fullName>
    </submittedName>
</protein>
<evidence type="ECO:0000313" key="4">
    <source>
        <dbReference type="Proteomes" id="UP000323502"/>
    </source>
</evidence>
<feature type="transmembrane region" description="Helical" evidence="1">
    <location>
        <begin position="195"/>
        <end position="213"/>
    </location>
</feature>
<dbReference type="Pfam" id="PF05145">
    <property type="entry name" value="AbrB"/>
    <property type="match status" value="1"/>
</dbReference>
<dbReference type="AlphaFoldDB" id="A0A1G7R1P3"/>
<dbReference type="PANTHER" id="PTHR38457:SF1">
    <property type="entry name" value="REGULATOR ABRB-RELATED"/>
    <property type="match status" value="1"/>
</dbReference>
<sequence length="355" mass="36411">MPERAQRADVAAVTLRFLAAVAVGAAGGGVFAAIGAPLPWVLGSMAACAVASIARLPVAAGSATRRPMAAVIGVVLGSSFHPGLLALARAWWLPLLLLPVFLAVAGLLCVIWFRRIAGFDPATAYFAGMPGGIAEMVVMGAERGADERTIGLIHGARIFLVVFILPFVIRHFHAPASVVAAPSVTAASPWPEPSLFLWGGVSLALGLVLGRLLRLPAWHLMGPLAVSAVLHATGMTDFRVPVWLLAAAQVGLGATIGCRFAGLKLCAFLRILALAAGSTLILLALTFACAAAIGRATGLDVALLALAYSPGGLAEMSMVALSLALEPGVVVVTHLARVDLVLVAAPLAYRPETPS</sequence>
<feature type="transmembrane region" description="Helical" evidence="1">
    <location>
        <begin position="301"/>
        <end position="325"/>
    </location>
</feature>
<accession>A0A1G7R1P3</accession>
<name>A0A1G7R1P3_9SPHN</name>
<dbReference type="InterPro" id="IPR007820">
    <property type="entry name" value="AbrB_fam"/>
</dbReference>
<dbReference type="GO" id="GO:0010468">
    <property type="term" value="P:regulation of gene expression"/>
    <property type="evidence" value="ECO:0007669"/>
    <property type="project" value="InterPro"/>
</dbReference>
<feature type="transmembrane region" description="Helical" evidence="1">
    <location>
        <begin position="149"/>
        <end position="169"/>
    </location>
</feature>
<feature type="transmembrane region" description="Helical" evidence="1">
    <location>
        <begin position="268"/>
        <end position="294"/>
    </location>
</feature>
<dbReference type="PANTHER" id="PTHR38457">
    <property type="entry name" value="REGULATOR ABRB-RELATED"/>
    <property type="match status" value="1"/>
</dbReference>
<keyword evidence="1" id="KW-0812">Transmembrane</keyword>
<dbReference type="EMBL" id="WSUT01000005">
    <property type="protein sequence ID" value="MWC44753.1"/>
    <property type="molecule type" value="Genomic_DNA"/>
</dbReference>